<name>A0A9D4XFX4_PEA</name>
<protein>
    <submittedName>
        <fullName evidence="1">Uncharacterized protein</fullName>
    </submittedName>
</protein>
<comment type="caution">
    <text evidence="1">The sequence shown here is derived from an EMBL/GenBank/DDBJ whole genome shotgun (WGS) entry which is preliminary data.</text>
</comment>
<dbReference type="InterPro" id="IPR044811">
    <property type="entry name" value="DME/ROS1"/>
</dbReference>
<proteinExistence type="predicted"/>
<dbReference type="PANTHER" id="PTHR46213">
    <property type="entry name" value="TRANSCRIPTIONAL ACTIVATOR DEMETER"/>
    <property type="match status" value="1"/>
</dbReference>
<gene>
    <name evidence="1" type="ORF">KIW84_043500</name>
</gene>
<organism evidence="1 2">
    <name type="scientific">Pisum sativum</name>
    <name type="common">Garden pea</name>
    <name type="synonym">Lathyrus oleraceus</name>
    <dbReference type="NCBI Taxonomy" id="3888"/>
    <lineage>
        <taxon>Eukaryota</taxon>
        <taxon>Viridiplantae</taxon>
        <taxon>Streptophyta</taxon>
        <taxon>Embryophyta</taxon>
        <taxon>Tracheophyta</taxon>
        <taxon>Spermatophyta</taxon>
        <taxon>Magnoliopsida</taxon>
        <taxon>eudicotyledons</taxon>
        <taxon>Gunneridae</taxon>
        <taxon>Pentapetalae</taxon>
        <taxon>rosids</taxon>
        <taxon>fabids</taxon>
        <taxon>Fabales</taxon>
        <taxon>Fabaceae</taxon>
        <taxon>Papilionoideae</taxon>
        <taxon>50 kb inversion clade</taxon>
        <taxon>NPAAA clade</taxon>
        <taxon>Hologalegina</taxon>
        <taxon>IRL clade</taxon>
        <taxon>Fabeae</taxon>
        <taxon>Lathyrus</taxon>
    </lineage>
</organism>
<dbReference type="GO" id="GO:0141166">
    <property type="term" value="P:chromosomal 5-methylcytosine DNA demethylation pathway"/>
    <property type="evidence" value="ECO:0007669"/>
    <property type="project" value="InterPro"/>
</dbReference>
<dbReference type="Proteomes" id="UP001058974">
    <property type="component" value="Chromosome 4"/>
</dbReference>
<dbReference type="InterPro" id="IPR023170">
    <property type="entry name" value="HhH_base_excis_C"/>
</dbReference>
<dbReference type="Gene3D" id="1.10.1670.10">
    <property type="entry name" value="Helix-hairpin-Helix base-excision DNA repair enzymes (C-terminal)"/>
    <property type="match status" value="1"/>
</dbReference>
<dbReference type="AlphaFoldDB" id="A0A9D4XFX4"/>
<keyword evidence="2" id="KW-1185">Reference proteome</keyword>
<dbReference type="Gramene" id="Psat04G0350000-T1">
    <property type="protein sequence ID" value="KAI5419359.1"/>
    <property type="gene ID" value="KIW84_043500"/>
</dbReference>
<accession>A0A9D4XFX4</accession>
<dbReference type="PANTHER" id="PTHR46213:SF13">
    <property type="entry name" value="DEMETER-LIKE PROTEIN 2-RELATED"/>
    <property type="match status" value="1"/>
</dbReference>
<dbReference type="EMBL" id="JAMSHJ010000004">
    <property type="protein sequence ID" value="KAI5419359.1"/>
    <property type="molecule type" value="Genomic_DNA"/>
</dbReference>
<dbReference type="GO" id="GO:0019104">
    <property type="term" value="F:DNA N-glycosylase activity"/>
    <property type="evidence" value="ECO:0007669"/>
    <property type="project" value="InterPro"/>
</dbReference>
<evidence type="ECO:0000313" key="1">
    <source>
        <dbReference type="EMBL" id="KAI5419359.1"/>
    </source>
</evidence>
<reference evidence="1 2" key="1">
    <citation type="journal article" date="2022" name="Nat. Genet.">
        <title>Improved pea reference genome and pan-genome highlight genomic features and evolutionary characteristics.</title>
        <authorList>
            <person name="Yang T."/>
            <person name="Liu R."/>
            <person name="Luo Y."/>
            <person name="Hu S."/>
            <person name="Wang D."/>
            <person name="Wang C."/>
            <person name="Pandey M.K."/>
            <person name="Ge S."/>
            <person name="Xu Q."/>
            <person name="Li N."/>
            <person name="Li G."/>
            <person name="Huang Y."/>
            <person name="Saxena R.K."/>
            <person name="Ji Y."/>
            <person name="Li M."/>
            <person name="Yan X."/>
            <person name="He Y."/>
            <person name="Liu Y."/>
            <person name="Wang X."/>
            <person name="Xiang C."/>
            <person name="Varshney R.K."/>
            <person name="Ding H."/>
            <person name="Gao S."/>
            <person name="Zong X."/>
        </authorList>
    </citation>
    <scope>NUCLEOTIDE SEQUENCE [LARGE SCALE GENOMIC DNA]</scope>
    <source>
        <strain evidence="1 2">cv. Zhongwan 6</strain>
    </source>
</reference>
<sequence>MSKKRNFDQPSKRGCALVFVETEEDEAQENTRERRLSRYCDPSSCSAYNFPSSTYSPTQLFFFPNFVMLVELMSDTNVRPRKCLKNIRLAEHIQKFLKRLVDDHGSIDLEWLRDVPQRVFAERKRTGIEKCGVCAPVNTAPSCLPGRLKTKVDTNVGRIAVHLGWVPLQPLPESLQLHLRWLIPNSMCSPCTRKIQVNAAFKKFRTPTNSSTKGHILAGSTVNCRTEVAAAGADASPSIRRAA</sequence>
<evidence type="ECO:0000313" key="2">
    <source>
        <dbReference type="Proteomes" id="UP001058974"/>
    </source>
</evidence>
<dbReference type="GO" id="GO:0035514">
    <property type="term" value="F:DNA demethylase activity"/>
    <property type="evidence" value="ECO:0007669"/>
    <property type="project" value="InterPro"/>
</dbReference>